<dbReference type="OrthoDB" id="304815at2759"/>
<proteinExistence type="predicted"/>
<dbReference type="AlphaFoldDB" id="A0A8S1S7Y3"/>
<keyword evidence="2" id="KW-1185">Reference proteome</keyword>
<dbReference type="Proteomes" id="UP000683925">
    <property type="component" value="Unassembled WGS sequence"/>
</dbReference>
<name>A0A8S1S7Y3_PAROT</name>
<sequence>MNIQIVDSAAKIYKAVDELDSFKYARFKFFTNYMLVSNQRLKIFDFSETVLYHQDHQKFIITRINDFTSELEIHIADSKEIKEKFDSIDQGLLEIKSQMKESIELQNFQKIVSVDLKGDLFIIVMTDRLLTYCLASLVRNSSEKVYPQTEILLNRILVSFKPYVSAYKFDKLYLFQKHASYKSKTNQLIINYKIIEFKQLDKHLQNCKISFQSPLVAQSSETMLSFLNKVKVKGKNSLHLSIYTQFKNQTYLQKVIHQDGETLIIKNQQQYFKQSDFHQIQSISNKSKGTKVWTG</sequence>
<protein>
    <submittedName>
        <fullName evidence="1">Uncharacterized protein</fullName>
    </submittedName>
</protein>
<organism evidence="1 2">
    <name type="scientific">Paramecium octaurelia</name>
    <dbReference type="NCBI Taxonomy" id="43137"/>
    <lineage>
        <taxon>Eukaryota</taxon>
        <taxon>Sar</taxon>
        <taxon>Alveolata</taxon>
        <taxon>Ciliophora</taxon>
        <taxon>Intramacronucleata</taxon>
        <taxon>Oligohymenophorea</taxon>
        <taxon>Peniculida</taxon>
        <taxon>Parameciidae</taxon>
        <taxon>Paramecium</taxon>
    </lineage>
</organism>
<reference evidence="1" key="1">
    <citation type="submission" date="2021-01" db="EMBL/GenBank/DDBJ databases">
        <authorList>
            <consortium name="Genoscope - CEA"/>
            <person name="William W."/>
        </authorList>
    </citation>
    <scope>NUCLEOTIDE SEQUENCE</scope>
</reference>
<evidence type="ECO:0000313" key="2">
    <source>
        <dbReference type="Proteomes" id="UP000683925"/>
    </source>
</evidence>
<gene>
    <name evidence="1" type="ORF">POCTA_138.1.T0060390</name>
</gene>
<dbReference type="EMBL" id="CAJJDP010000005">
    <property type="protein sequence ID" value="CAD8135440.1"/>
    <property type="molecule type" value="Genomic_DNA"/>
</dbReference>
<comment type="caution">
    <text evidence="1">The sequence shown here is derived from an EMBL/GenBank/DDBJ whole genome shotgun (WGS) entry which is preliminary data.</text>
</comment>
<dbReference type="OMA" id="FIIVMTD"/>
<accession>A0A8S1S7Y3</accession>
<evidence type="ECO:0000313" key="1">
    <source>
        <dbReference type="EMBL" id="CAD8135440.1"/>
    </source>
</evidence>